<dbReference type="RefSeq" id="WP_147202795.1">
    <property type="nucleotide sequence ID" value="NZ_BJYT01000004.1"/>
</dbReference>
<evidence type="ECO:0000313" key="1">
    <source>
        <dbReference type="EMBL" id="GEO08727.1"/>
    </source>
</evidence>
<keyword evidence="2" id="KW-1185">Reference proteome</keyword>
<name>A0A512BA68_9BACT</name>
<comment type="caution">
    <text evidence="1">The sequence shown here is derived from an EMBL/GenBank/DDBJ whole genome shotgun (WGS) entry which is preliminary data.</text>
</comment>
<reference evidence="1 2" key="1">
    <citation type="submission" date="2019-07" db="EMBL/GenBank/DDBJ databases">
        <title>Whole genome shotgun sequence of Segetibacter aerophilus NBRC 106135.</title>
        <authorList>
            <person name="Hosoyama A."/>
            <person name="Uohara A."/>
            <person name="Ohji S."/>
            <person name="Ichikawa N."/>
        </authorList>
    </citation>
    <scope>NUCLEOTIDE SEQUENCE [LARGE SCALE GENOMIC DNA]</scope>
    <source>
        <strain evidence="1 2">NBRC 106135</strain>
    </source>
</reference>
<dbReference type="AlphaFoldDB" id="A0A512BA68"/>
<accession>A0A512BA68</accession>
<evidence type="ECO:0000313" key="2">
    <source>
        <dbReference type="Proteomes" id="UP000321513"/>
    </source>
</evidence>
<proteinExistence type="predicted"/>
<dbReference type="Proteomes" id="UP000321513">
    <property type="component" value="Unassembled WGS sequence"/>
</dbReference>
<sequence>MSQHQAEPAYQLPYKKPDKEQRTKLLKIYAAKLWRLNQEHSIVECLNDLYEEAYGNGLRDMDLLHKAIDVMIDKTIK</sequence>
<gene>
    <name evidence="1" type="ORF">SAE01_12230</name>
</gene>
<dbReference type="EMBL" id="BJYT01000004">
    <property type="protein sequence ID" value="GEO08727.1"/>
    <property type="molecule type" value="Genomic_DNA"/>
</dbReference>
<protein>
    <submittedName>
        <fullName evidence="1">Uncharacterized protein</fullName>
    </submittedName>
</protein>
<organism evidence="1 2">
    <name type="scientific">Segetibacter aerophilus</name>
    <dbReference type="NCBI Taxonomy" id="670293"/>
    <lineage>
        <taxon>Bacteria</taxon>
        <taxon>Pseudomonadati</taxon>
        <taxon>Bacteroidota</taxon>
        <taxon>Chitinophagia</taxon>
        <taxon>Chitinophagales</taxon>
        <taxon>Chitinophagaceae</taxon>
        <taxon>Segetibacter</taxon>
    </lineage>
</organism>